<name>A0A9N8KAE6_9PEZI</name>
<organism evidence="2 3">
    <name type="scientific">Aureobasidium uvarum</name>
    <dbReference type="NCBI Taxonomy" id="2773716"/>
    <lineage>
        <taxon>Eukaryota</taxon>
        <taxon>Fungi</taxon>
        <taxon>Dikarya</taxon>
        <taxon>Ascomycota</taxon>
        <taxon>Pezizomycotina</taxon>
        <taxon>Dothideomycetes</taxon>
        <taxon>Dothideomycetidae</taxon>
        <taxon>Dothideales</taxon>
        <taxon>Saccotheciaceae</taxon>
        <taxon>Aureobasidium</taxon>
    </lineage>
</organism>
<comment type="caution">
    <text evidence="2">The sequence shown here is derived from an EMBL/GenBank/DDBJ whole genome shotgun (WGS) entry which is preliminary data.</text>
</comment>
<dbReference type="EMBL" id="CAINUL010000002">
    <property type="protein sequence ID" value="CAD0108087.1"/>
    <property type="molecule type" value="Genomic_DNA"/>
</dbReference>
<accession>A0A9N8KAE6</accession>
<evidence type="ECO:0000313" key="3">
    <source>
        <dbReference type="Proteomes" id="UP000745764"/>
    </source>
</evidence>
<sequence>MSDIHDEDKIKIEETEAFGQEPKTLDSYDALVKQLRQELAASNNELKQSRVALEETQARISALESAQILSSTTTAIFDLQQELNQVKQGLDEAKHREACGDEREADRRSYIAELRDKLIAAEHDAQVTKKALAVEKEISKAVRSERVELIGEVCRLTVDLGVTKSLLERRI</sequence>
<keyword evidence="3" id="KW-1185">Reference proteome</keyword>
<evidence type="ECO:0000256" key="1">
    <source>
        <dbReference type="SAM" id="Coils"/>
    </source>
</evidence>
<feature type="coiled-coil region" evidence="1">
    <location>
        <begin position="25"/>
        <end position="131"/>
    </location>
</feature>
<proteinExistence type="predicted"/>
<evidence type="ECO:0000313" key="2">
    <source>
        <dbReference type="EMBL" id="CAD0108087.1"/>
    </source>
</evidence>
<dbReference type="OrthoDB" id="3909913at2759"/>
<dbReference type="AlphaFoldDB" id="A0A9N8KAE6"/>
<dbReference type="Proteomes" id="UP000745764">
    <property type="component" value="Unassembled WGS sequence"/>
</dbReference>
<gene>
    <name evidence="2" type="ORF">AWRI4620_LOCUS2342</name>
</gene>
<keyword evidence="1" id="KW-0175">Coiled coil</keyword>
<reference evidence="2" key="1">
    <citation type="submission" date="2020-06" db="EMBL/GenBank/DDBJ databases">
        <authorList>
            <person name="Onetto C."/>
        </authorList>
    </citation>
    <scope>NUCLEOTIDE SEQUENCE</scope>
</reference>
<protein>
    <submittedName>
        <fullName evidence="2">Uncharacterized protein</fullName>
    </submittedName>
</protein>